<dbReference type="PANTHER" id="PTHR44051:SF9">
    <property type="entry name" value="GLUTATHIONE S-TRANSFERASE 1"/>
    <property type="match status" value="1"/>
</dbReference>
<dbReference type="Gene3D" id="1.20.1050.10">
    <property type="match status" value="1"/>
</dbReference>
<evidence type="ECO:0000313" key="6">
    <source>
        <dbReference type="EMBL" id="XDK23981.1"/>
    </source>
</evidence>
<dbReference type="InterPro" id="IPR004045">
    <property type="entry name" value="Glutathione_S-Trfase_N"/>
</dbReference>
<dbReference type="Gene3D" id="3.40.30.10">
    <property type="entry name" value="Glutaredoxin"/>
    <property type="match status" value="1"/>
</dbReference>
<dbReference type="FunFam" id="3.40.30.10:FF:000156">
    <property type="entry name" value="Glutathione S-transferase 1"/>
    <property type="match status" value="1"/>
</dbReference>
<dbReference type="GO" id="GO:0004601">
    <property type="term" value="F:peroxidase activity"/>
    <property type="evidence" value="ECO:0007669"/>
    <property type="project" value="UniProtKB-ARBA"/>
</dbReference>
<dbReference type="GO" id="GO:0005737">
    <property type="term" value="C:cytoplasm"/>
    <property type="evidence" value="ECO:0007669"/>
    <property type="project" value="UniProtKB-ARBA"/>
</dbReference>
<dbReference type="SFLD" id="SFLDG00358">
    <property type="entry name" value="Main_(cytGST)"/>
    <property type="match status" value="1"/>
</dbReference>
<dbReference type="EC" id="2.5.1.18" evidence="1"/>
<proteinExistence type="inferred from homology"/>
<comment type="similarity">
    <text evidence="4">Belongs to the GST superfamily.</text>
</comment>
<evidence type="ECO:0000256" key="4">
    <source>
        <dbReference type="RuleBase" id="RU003494"/>
    </source>
</evidence>
<feature type="domain" description="GST N-terminal" evidence="5">
    <location>
        <begin position="1"/>
        <end position="81"/>
    </location>
</feature>
<dbReference type="SFLD" id="SFLDS00019">
    <property type="entry name" value="Glutathione_Transferase_(cytos"/>
    <property type="match status" value="1"/>
</dbReference>
<evidence type="ECO:0000256" key="3">
    <source>
        <dbReference type="ARBA" id="ARBA00047960"/>
    </source>
</evidence>
<dbReference type="EMBL" id="CP162601">
    <property type="protein sequence ID" value="XDK23981.1"/>
    <property type="molecule type" value="Genomic_DNA"/>
</dbReference>
<dbReference type="SUPFAM" id="SSF47616">
    <property type="entry name" value="GST C-terminal domain-like"/>
    <property type="match status" value="1"/>
</dbReference>
<dbReference type="Pfam" id="PF00043">
    <property type="entry name" value="GST_C"/>
    <property type="match status" value="1"/>
</dbReference>
<evidence type="ECO:0000259" key="5">
    <source>
        <dbReference type="PROSITE" id="PS50404"/>
    </source>
</evidence>
<dbReference type="InterPro" id="IPR036282">
    <property type="entry name" value="Glutathione-S-Trfase_C_sf"/>
</dbReference>
<name>A0AB39H6D7_9VIBR</name>
<dbReference type="InterPro" id="IPR036249">
    <property type="entry name" value="Thioredoxin-like_sf"/>
</dbReference>
<keyword evidence="2" id="KW-0808">Transferase</keyword>
<protein>
    <recommendedName>
        <fullName evidence="1">glutathione transferase</fullName>
        <ecNumber evidence="1">2.5.1.18</ecNumber>
    </recommendedName>
</protein>
<dbReference type="Pfam" id="PF02798">
    <property type="entry name" value="GST_N"/>
    <property type="match status" value="1"/>
</dbReference>
<dbReference type="PANTHER" id="PTHR44051">
    <property type="entry name" value="GLUTATHIONE S-TRANSFERASE-RELATED"/>
    <property type="match status" value="1"/>
</dbReference>
<dbReference type="InterPro" id="IPR040079">
    <property type="entry name" value="Glutathione_S-Trfase"/>
</dbReference>
<dbReference type="PROSITE" id="PS50404">
    <property type="entry name" value="GST_NTER"/>
    <property type="match status" value="1"/>
</dbReference>
<dbReference type="RefSeq" id="WP_306100029.1">
    <property type="nucleotide sequence ID" value="NZ_CP162601.1"/>
</dbReference>
<organism evidence="6">
    <name type="scientific">Vibrio sp. HB236076</name>
    <dbReference type="NCBI Taxonomy" id="3232307"/>
    <lineage>
        <taxon>Bacteria</taxon>
        <taxon>Pseudomonadati</taxon>
        <taxon>Pseudomonadota</taxon>
        <taxon>Gammaproteobacteria</taxon>
        <taxon>Vibrionales</taxon>
        <taxon>Vibrionaceae</taxon>
        <taxon>Vibrio</taxon>
    </lineage>
</organism>
<sequence length="216" mass="25091">MITLHHIPDTRSNRIIWLLEELGLTYHIENYRRDPVTKEADPKLKNIHPLGKTPILTDGDVCLAESGAIIEYLLDHYDSNQQFRPSSYPKKQDYLYWLHFSEGSLMPLLIMGYVHHIALDKGVPWLVKPIIKKFVMGLQRLFIAPRLKPQLDMIETHLSQQAYFTGADFSAADVQMMIPLQFYQQRFGTDAYPFITAYIEKNTQRPAYQTSLKKHG</sequence>
<comment type="catalytic activity">
    <reaction evidence="3">
        <text>RX + glutathione = an S-substituted glutathione + a halide anion + H(+)</text>
        <dbReference type="Rhea" id="RHEA:16437"/>
        <dbReference type="ChEBI" id="CHEBI:15378"/>
        <dbReference type="ChEBI" id="CHEBI:16042"/>
        <dbReference type="ChEBI" id="CHEBI:17792"/>
        <dbReference type="ChEBI" id="CHEBI:57925"/>
        <dbReference type="ChEBI" id="CHEBI:90779"/>
        <dbReference type="EC" id="2.5.1.18"/>
    </reaction>
</comment>
<dbReference type="InterPro" id="IPR004046">
    <property type="entry name" value="GST_C"/>
</dbReference>
<dbReference type="GO" id="GO:0004364">
    <property type="term" value="F:glutathione transferase activity"/>
    <property type="evidence" value="ECO:0007669"/>
    <property type="project" value="UniProtKB-EC"/>
</dbReference>
<accession>A0AB39H6D7</accession>
<reference evidence="6" key="1">
    <citation type="submission" date="2024-07" db="EMBL/GenBank/DDBJ databases">
        <title>Genome Analysis of a Potential Novel Vibrio Species Secreting pH- and Thermo-stable Alginate Lyase and its Application in Producing Alginate Oligosaccharides.</title>
        <authorList>
            <person name="Huang H."/>
            <person name="Bao K."/>
        </authorList>
    </citation>
    <scope>NUCLEOTIDE SEQUENCE</scope>
    <source>
        <strain evidence="6">HB236076</strain>
    </source>
</reference>
<gene>
    <name evidence="6" type="ORF">AB0763_06965</name>
</gene>
<evidence type="ECO:0000256" key="1">
    <source>
        <dbReference type="ARBA" id="ARBA00012452"/>
    </source>
</evidence>
<dbReference type="SFLD" id="SFLDG01150">
    <property type="entry name" value="Main.1:_Beta-like"/>
    <property type="match status" value="1"/>
</dbReference>
<dbReference type="KEGG" id="vih:AB0763_06965"/>
<dbReference type="SUPFAM" id="SSF52833">
    <property type="entry name" value="Thioredoxin-like"/>
    <property type="match status" value="1"/>
</dbReference>
<evidence type="ECO:0000256" key="2">
    <source>
        <dbReference type="ARBA" id="ARBA00022679"/>
    </source>
</evidence>
<dbReference type="CDD" id="cd03046">
    <property type="entry name" value="GST_N_GTT1_like"/>
    <property type="match status" value="1"/>
</dbReference>
<dbReference type="AlphaFoldDB" id="A0AB39H6D7"/>